<keyword evidence="1" id="KW-0812">Transmembrane</keyword>
<evidence type="ECO:0000256" key="1">
    <source>
        <dbReference type="SAM" id="Phobius"/>
    </source>
</evidence>
<keyword evidence="1" id="KW-0472">Membrane</keyword>
<name>A0ABQ2EWQ0_9DEIO</name>
<evidence type="ECO:0000313" key="3">
    <source>
        <dbReference type="Proteomes" id="UP000647587"/>
    </source>
</evidence>
<gene>
    <name evidence="2" type="ORF">GCM10008955_17690</name>
</gene>
<feature type="transmembrane region" description="Helical" evidence="1">
    <location>
        <begin position="140"/>
        <end position="157"/>
    </location>
</feature>
<proteinExistence type="predicted"/>
<reference evidence="3" key="1">
    <citation type="journal article" date="2019" name="Int. J. Syst. Evol. Microbiol.">
        <title>The Global Catalogue of Microorganisms (GCM) 10K type strain sequencing project: providing services to taxonomists for standard genome sequencing and annotation.</title>
        <authorList>
            <consortium name="The Broad Institute Genomics Platform"/>
            <consortium name="The Broad Institute Genome Sequencing Center for Infectious Disease"/>
            <person name="Wu L."/>
            <person name="Ma J."/>
        </authorList>
    </citation>
    <scope>NUCLEOTIDE SEQUENCE [LARGE SCALE GENOMIC DNA]</scope>
    <source>
        <strain evidence="3">JCM 30331</strain>
    </source>
</reference>
<keyword evidence="3" id="KW-1185">Reference proteome</keyword>
<comment type="caution">
    <text evidence="2">The sequence shown here is derived from an EMBL/GenBank/DDBJ whole genome shotgun (WGS) entry which is preliminary data.</text>
</comment>
<protein>
    <recommendedName>
        <fullName evidence="4">TIGR04222 domain-containing membrane protein</fullName>
    </recommendedName>
</protein>
<dbReference type="EMBL" id="BMPP01000006">
    <property type="protein sequence ID" value="GGK24544.1"/>
    <property type="molecule type" value="Genomic_DNA"/>
</dbReference>
<sequence length="230" mass="24087">MTLTLRSNPVIAALLDHPFPDGFCQTLATTHHWTGLHASLVLTEYRRFLALAALGPAAPSRHVTMAHDLHRSVAPDDWQTLVNLAGDPLRSAWAVNGAHVYTDTLDRYSATFGHPAPANVWHDPRVTPGRTLSGWVTRHARTLISVALAGVMILLVANQVLPTGAAILLGFGLVALLWELSGGLWSASARRTVRADATGPGVVMYGSAIGTGSGDGGWGGDGCGDGGSSC</sequence>
<keyword evidence="1" id="KW-1133">Transmembrane helix</keyword>
<organism evidence="2 3">
    <name type="scientific">Deinococcus malanensis</name>
    <dbReference type="NCBI Taxonomy" id="1706855"/>
    <lineage>
        <taxon>Bacteria</taxon>
        <taxon>Thermotogati</taxon>
        <taxon>Deinococcota</taxon>
        <taxon>Deinococci</taxon>
        <taxon>Deinococcales</taxon>
        <taxon>Deinococcaceae</taxon>
        <taxon>Deinococcus</taxon>
    </lineage>
</organism>
<accession>A0ABQ2EWQ0</accession>
<evidence type="ECO:0000313" key="2">
    <source>
        <dbReference type="EMBL" id="GGK24544.1"/>
    </source>
</evidence>
<evidence type="ECO:0008006" key="4">
    <source>
        <dbReference type="Google" id="ProtNLM"/>
    </source>
</evidence>
<dbReference type="RefSeq" id="WP_189006911.1">
    <property type="nucleotide sequence ID" value="NZ_BMPP01000006.1"/>
</dbReference>
<dbReference type="Proteomes" id="UP000647587">
    <property type="component" value="Unassembled WGS sequence"/>
</dbReference>
<feature type="transmembrane region" description="Helical" evidence="1">
    <location>
        <begin position="163"/>
        <end position="185"/>
    </location>
</feature>